<evidence type="ECO:0000259" key="1">
    <source>
        <dbReference type="Pfam" id="PF07693"/>
    </source>
</evidence>
<dbReference type="Pfam" id="PF07693">
    <property type="entry name" value="KAP_NTPase"/>
    <property type="match status" value="1"/>
</dbReference>
<dbReference type="Gene3D" id="3.40.50.300">
    <property type="entry name" value="P-loop containing nucleotide triphosphate hydrolases"/>
    <property type="match status" value="1"/>
</dbReference>
<dbReference type="EMBL" id="LT907975">
    <property type="protein sequence ID" value="SOB58781.1"/>
    <property type="molecule type" value="Genomic_DNA"/>
</dbReference>
<dbReference type="KEGG" id="pprf:DPRO_1881"/>
<name>A0A2C8F8E5_9BACT</name>
<dbReference type="InterPro" id="IPR027417">
    <property type="entry name" value="P-loop_NTPase"/>
</dbReference>
<dbReference type="OrthoDB" id="9806479at2"/>
<gene>
    <name evidence="2" type="ORF">DPRO_1881</name>
</gene>
<dbReference type="SUPFAM" id="SSF52540">
    <property type="entry name" value="P-loop containing nucleoside triphosphate hydrolases"/>
    <property type="match status" value="1"/>
</dbReference>
<evidence type="ECO:0000313" key="3">
    <source>
        <dbReference type="Proteomes" id="UP000219215"/>
    </source>
</evidence>
<organism evidence="2 3">
    <name type="scientific">Pseudodesulfovibrio profundus</name>
    <dbReference type="NCBI Taxonomy" id="57320"/>
    <lineage>
        <taxon>Bacteria</taxon>
        <taxon>Pseudomonadati</taxon>
        <taxon>Thermodesulfobacteriota</taxon>
        <taxon>Desulfovibrionia</taxon>
        <taxon>Desulfovibrionales</taxon>
        <taxon>Desulfovibrionaceae</taxon>
    </lineage>
</organism>
<evidence type="ECO:0000313" key="2">
    <source>
        <dbReference type="EMBL" id="SOB58781.1"/>
    </source>
</evidence>
<proteinExistence type="predicted"/>
<sequence length="195" mass="21934">MSEAPLKVIISDKEEIKRSETLDIFIPFVKGLSHSFVIALNSPWGTGKTTFVNQCISELGEDYPSIYYNAWKADYSKDPFIDFCAEIIDLEDSDSTTSSDEKQNLLSHAKRIGKNIWDKKADISLSLISKIGTKERPLRIPFSRPCLALRTQFDVLTAPQLGLIPGLFLPFLAEMPDFGRTSPFRLAPVEQLFSN</sequence>
<dbReference type="InterPro" id="IPR011646">
    <property type="entry name" value="KAP_P-loop"/>
</dbReference>
<dbReference type="Proteomes" id="UP000219215">
    <property type="component" value="Chromosome DPRO"/>
</dbReference>
<protein>
    <recommendedName>
        <fullName evidence="1">KAP NTPase domain-containing protein</fullName>
    </recommendedName>
</protein>
<accession>A0A2C8F8E5</accession>
<dbReference type="AlphaFoldDB" id="A0A2C8F8E5"/>
<keyword evidence="3" id="KW-1185">Reference proteome</keyword>
<feature type="domain" description="KAP NTPase" evidence="1">
    <location>
        <begin position="33"/>
        <end position="93"/>
    </location>
</feature>
<reference evidence="3" key="1">
    <citation type="submission" date="2017-09" db="EMBL/GenBank/DDBJ databases">
        <authorList>
            <person name="Regsiter A."/>
            <person name="William W."/>
        </authorList>
    </citation>
    <scope>NUCLEOTIDE SEQUENCE [LARGE SCALE GENOMIC DNA]</scope>
    <source>
        <strain evidence="3">500-1</strain>
    </source>
</reference>
<dbReference type="RefSeq" id="WP_097011769.1">
    <property type="nucleotide sequence ID" value="NZ_LT907975.1"/>
</dbReference>